<protein>
    <recommendedName>
        <fullName evidence="1">F-box domain-containing protein</fullName>
    </recommendedName>
</protein>
<sequence length="107" mass="11918">MDNGDVLAAVLQRLAPRSLAVSRCVCRAWRATIDARRMLRGDLLPVSLGGIFVSLGHEPAPPEFFARPSTVLVTSLDQHNRIHFDMVEEQSTKTREVVSEDRAIFSD</sequence>
<dbReference type="SUPFAM" id="SSF81383">
    <property type="entry name" value="F-box domain"/>
    <property type="match status" value="1"/>
</dbReference>
<proteinExistence type="predicted"/>
<gene>
    <name evidence="2" type="ORF">PVAP13_9NG762977</name>
</gene>
<dbReference type="AlphaFoldDB" id="A0A8T0N3E9"/>
<feature type="domain" description="F-box" evidence="1">
    <location>
        <begin position="5"/>
        <end position="36"/>
    </location>
</feature>
<dbReference type="Pfam" id="PF00646">
    <property type="entry name" value="F-box"/>
    <property type="match status" value="1"/>
</dbReference>
<dbReference type="EMBL" id="CM029054">
    <property type="protein sequence ID" value="KAG2543615.1"/>
    <property type="molecule type" value="Genomic_DNA"/>
</dbReference>
<name>A0A8T0N3E9_PANVG</name>
<dbReference type="InterPro" id="IPR036047">
    <property type="entry name" value="F-box-like_dom_sf"/>
</dbReference>
<evidence type="ECO:0000313" key="3">
    <source>
        <dbReference type="Proteomes" id="UP000823388"/>
    </source>
</evidence>
<reference evidence="2" key="1">
    <citation type="submission" date="2020-05" db="EMBL/GenBank/DDBJ databases">
        <title>WGS assembly of Panicum virgatum.</title>
        <authorList>
            <person name="Lovell J.T."/>
            <person name="Jenkins J."/>
            <person name="Shu S."/>
            <person name="Juenger T.E."/>
            <person name="Schmutz J."/>
        </authorList>
    </citation>
    <scope>NUCLEOTIDE SEQUENCE</scope>
    <source>
        <strain evidence="2">AP13</strain>
    </source>
</reference>
<dbReference type="Proteomes" id="UP000823388">
    <property type="component" value="Chromosome 9N"/>
</dbReference>
<dbReference type="InterPro" id="IPR001810">
    <property type="entry name" value="F-box_dom"/>
</dbReference>
<evidence type="ECO:0000259" key="1">
    <source>
        <dbReference type="Pfam" id="PF00646"/>
    </source>
</evidence>
<evidence type="ECO:0000313" key="2">
    <source>
        <dbReference type="EMBL" id="KAG2543615.1"/>
    </source>
</evidence>
<organism evidence="2 3">
    <name type="scientific">Panicum virgatum</name>
    <name type="common">Blackwell switchgrass</name>
    <dbReference type="NCBI Taxonomy" id="38727"/>
    <lineage>
        <taxon>Eukaryota</taxon>
        <taxon>Viridiplantae</taxon>
        <taxon>Streptophyta</taxon>
        <taxon>Embryophyta</taxon>
        <taxon>Tracheophyta</taxon>
        <taxon>Spermatophyta</taxon>
        <taxon>Magnoliopsida</taxon>
        <taxon>Liliopsida</taxon>
        <taxon>Poales</taxon>
        <taxon>Poaceae</taxon>
        <taxon>PACMAD clade</taxon>
        <taxon>Panicoideae</taxon>
        <taxon>Panicodae</taxon>
        <taxon>Paniceae</taxon>
        <taxon>Panicinae</taxon>
        <taxon>Panicum</taxon>
        <taxon>Panicum sect. Hiantes</taxon>
    </lineage>
</organism>
<dbReference type="PANTHER" id="PTHR34591">
    <property type="entry name" value="OS03G0653100 PROTEIN-RELATED"/>
    <property type="match status" value="1"/>
</dbReference>
<accession>A0A8T0N3E9</accession>
<dbReference type="PANTHER" id="PTHR34591:SF58">
    <property type="entry name" value="F-BOX DOMAIN-CONTAINING PROTEIN"/>
    <property type="match status" value="1"/>
</dbReference>
<keyword evidence="3" id="KW-1185">Reference proteome</keyword>
<comment type="caution">
    <text evidence="2">The sequence shown here is derived from an EMBL/GenBank/DDBJ whole genome shotgun (WGS) entry which is preliminary data.</text>
</comment>